<dbReference type="Proteomes" id="UP000023152">
    <property type="component" value="Unassembled WGS sequence"/>
</dbReference>
<feature type="coiled-coil region" evidence="1">
    <location>
        <begin position="421"/>
        <end position="448"/>
    </location>
</feature>
<feature type="coiled-coil region" evidence="1">
    <location>
        <begin position="210"/>
        <end position="266"/>
    </location>
</feature>
<accession>X6L923</accession>
<feature type="region of interest" description="Disordered" evidence="2">
    <location>
        <begin position="1"/>
        <end position="23"/>
    </location>
</feature>
<name>X6L923_RETFI</name>
<evidence type="ECO:0000256" key="1">
    <source>
        <dbReference type="SAM" id="Coils"/>
    </source>
</evidence>
<proteinExistence type="predicted"/>
<feature type="coiled-coil region" evidence="1">
    <location>
        <begin position="361"/>
        <end position="388"/>
    </location>
</feature>
<keyword evidence="1" id="KW-0175">Coiled coil</keyword>
<reference evidence="3 4" key="1">
    <citation type="journal article" date="2013" name="Curr. Biol.">
        <title>The Genome of the Foraminiferan Reticulomyxa filosa.</title>
        <authorList>
            <person name="Glockner G."/>
            <person name="Hulsmann N."/>
            <person name="Schleicher M."/>
            <person name="Noegel A.A."/>
            <person name="Eichinger L."/>
            <person name="Gallinger C."/>
            <person name="Pawlowski J."/>
            <person name="Sierra R."/>
            <person name="Euteneuer U."/>
            <person name="Pillet L."/>
            <person name="Moustafa A."/>
            <person name="Platzer M."/>
            <person name="Groth M."/>
            <person name="Szafranski K."/>
            <person name="Schliwa M."/>
        </authorList>
    </citation>
    <scope>NUCLEOTIDE SEQUENCE [LARGE SCALE GENOMIC DNA]</scope>
</reference>
<dbReference type="AlphaFoldDB" id="X6L923"/>
<feature type="compositionally biased region" description="Polar residues" evidence="2">
    <location>
        <begin position="8"/>
        <end position="19"/>
    </location>
</feature>
<keyword evidence="4" id="KW-1185">Reference proteome</keyword>
<organism evidence="3 4">
    <name type="scientific">Reticulomyxa filosa</name>
    <dbReference type="NCBI Taxonomy" id="46433"/>
    <lineage>
        <taxon>Eukaryota</taxon>
        <taxon>Sar</taxon>
        <taxon>Rhizaria</taxon>
        <taxon>Retaria</taxon>
        <taxon>Foraminifera</taxon>
        <taxon>Monothalamids</taxon>
        <taxon>Reticulomyxidae</taxon>
        <taxon>Reticulomyxa</taxon>
    </lineage>
</organism>
<sequence length="476" mass="54815">MRQLEALQEQQLDNNQMASNVRAPSISNNFTRFRSGTLQSMSINPFELEPSPRDNAGGSHRAMPSMSAKSNSIYQLDLGSALQRKMTNHDLFEFYKEHHRRTSLSSVTMKHSRSESGLIVEEHKVLDGDGHRHDFAQTASEWIAKVESLLHDQVDGVKQTLQQEIKQINHDLVNTAAFRKTLNQNDQIADVDANSSQQTQVVASSHSPPNKDIEQALQGVERLLDEKLMQFKVQITQKDAQSDDLTKILQNQLEEYKRKLQFANIDTVQPHSDTNNVNQLPLQQTEYLMQRMEQSDEKMQDLARDITHFFGEIHLLQQEKEKQYASQNAANTIQKDEKKIEPDNTNTNETLNQLAYVGKSLQEISQNLEQLQLENTKIRDDYNRVKLANTYNDSDLFYCCCSNRDLIEATKKLTLEKDQIAESKRSMVRKLNDEMEILRKEIVQIGKQQMESQLNEQAKNEKRNWFGGLFGTFISL</sequence>
<evidence type="ECO:0000313" key="4">
    <source>
        <dbReference type="Proteomes" id="UP000023152"/>
    </source>
</evidence>
<dbReference type="EMBL" id="ASPP01049127">
    <property type="protein sequence ID" value="ETN97621.1"/>
    <property type="molecule type" value="Genomic_DNA"/>
</dbReference>
<feature type="region of interest" description="Disordered" evidence="2">
    <location>
        <begin position="44"/>
        <end position="65"/>
    </location>
</feature>
<evidence type="ECO:0000256" key="2">
    <source>
        <dbReference type="SAM" id="MobiDB-lite"/>
    </source>
</evidence>
<gene>
    <name evidence="3" type="ORF">RFI_39907</name>
</gene>
<evidence type="ECO:0000313" key="3">
    <source>
        <dbReference type="EMBL" id="ETN97621.1"/>
    </source>
</evidence>
<comment type="caution">
    <text evidence="3">The sequence shown here is derived from an EMBL/GenBank/DDBJ whole genome shotgun (WGS) entry which is preliminary data.</text>
</comment>
<protein>
    <submittedName>
        <fullName evidence="3">Uncharacterized protein</fullName>
    </submittedName>
</protein>